<dbReference type="Proteomes" id="UP000078492">
    <property type="component" value="Unassembled WGS sequence"/>
</dbReference>
<proteinExistence type="predicted"/>
<sequence>MLKPSAEYNRRAAIIESIRAGRSATEIIRFFGYPRSTVNDVFAKYHESEKILASQQSRFESFGLYVWGVVERVTNKSRYPNVASLRVAIEAAFTDSCCGKSQHLYSNNGTTFVGAKITCSTSITFLLKDVLMVGPTIQHDLFAIVLRFRTFKFVFTADIQRAYGACVYIRGRNENNEICTVGLRTADTFLWSDSIVVLSWISSCSRNWSVFVANRIGEVQRLIDQSDWHHVNVHRYEFVHLRVLTARIAESSYSVQAIVVNPFIELLNKFSNLDKICRIVAYCLRFIGINFKGASRQLAELYEFHNAEETKISLRRFCCDKKIDHIKGKSLKVGQVVLVKQHGLPPL</sequence>
<evidence type="ECO:0000313" key="1">
    <source>
        <dbReference type="EMBL" id="KYN12210.1"/>
    </source>
</evidence>
<name>A0A151IWN3_9HYME</name>
<dbReference type="PANTHER" id="PTHR22955">
    <property type="entry name" value="RETROTRANSPOSON"/>
    <property type="match status" value="1"/>
</dbReference>
<reference evidence="1 2" key="1">
    <citation type="submission" date="2015-09" db="EMBL/GenBank/DDBJ databases">
        <title>Trachymyrmex cornetzi WGS genome.</title>
        <authorList>
            <person name="Nygaard S."/>
            <person name="Hu H."/>
            <person name="Boomsma J."/>
            <person name="Zhang G."/>
        </authorList>
    </citation>
    <scope>NUCLEOTIDE SEQUENCE [LARGE SCALE GENOMIC DNA]</scope>
    <source>
        <strain evidence="1">Tcor2-1</strain>
        <tissue evidence="1">Whole body</tissue>
    </source>
</reference>
<accession>A0A151IWN3</accession>
<dbReference type="AlphaFoldDB" id="A0A151IWN3"/>
<dbReference type="PANTHER" id="PTHR22955:SF77">
    <property type="entry name" value="ASPARTIC PUTATIVE DOMAIN-CONTAINING PROTEIN-RELATED"/>
    <property type="match status" value="1"/>
</dbReference>
<keyword evidence="2" id="KW-1185">Reference proteome</keyword>
<dbReference type="EMBL" id="KQ980849">
    <property type="protein sequence ID" value="KYN12210.1"/>
    <property type="molecule type" value="Genomic_DNA"/>
</dbReference>
<protein>
    <submittedName>
        <fullName evidence="1">Uncharacterized protein</fullName>
    </submittedName>
</protein>
<evidence type="ECO:0000313" key="2">
    <source>
        <dbReference type="Proteomes" id="UP000078492"/>
    </source>
</evidence>
<gene>
    <name evidence="1" type="ORF">ALC57_15607</name>
</gene>
<organism evidence="1 2">
    <name type="scientific">Trachymyrmex cornetzi</name>
    <dbReference type="NCBI Taxonomy" id="471704"/>
    <lineage>
        <taxon>Eukaryota</taxon>
        <taxon>Metazoa</taxon>
        <taxon>Ecdysozoa</taxon>
        <taxon>Arthropoda</taxon>
        <taxon>Hexapoda</taxon>
        <taxon>Insecta</taxon>
        <taxon>Pterygota</taxon>
        <taxon>Neoptera</taxon>
        <taxon>Endopterygota</taxon>
        <taxon>Hymenoptera</taxon>
        <taxon>Apocrita</taxon>
        <taxon>Aculeata</taxon>
        <taxon>Formicoidea</taxon>
        <taxon>Formicidae</taxon>
        <taxon>Myrmicinae</taxon>
        <taxon>Trachymyrmex</taxon>
    </lineage>
</organism>